<dbReference type="RefSeq" id="WP_063809711.1">
    <property type="nucleotide sequence ID" value="NZ_JADDHO010000002.1"/>
</dbReference>
<evidence type="ECO:0000313" key="2">
    <source>
        <dbReference type="EMBL" id="EDH1109511.1"/>
    </source>
</evidence>
<accession>A0A3U6NYQ3</accession>
<evidence type="ECO:0000313" key="1">
    <source>
        <dbReference type="EMBL" id="ECI2788185.1"/>
    </source>
</evidence>
<proteinExistence type="predicted"/>
<comment type="caution">
    <text evidence="2">The sequence shown here is derived from an EMBL/GenBank/DDBJ whole genome shotgun (WGS) entry which is preliminary data.</text>
</comment>
<dbReference type="Pfam" id="PF20701">
    <property type="entry name" value="HetE-N"/>
    <property type="match status" value="1"/>
</dbReference>
<dbReference type="EMBL" id="AAIUQW010000018">
    <property type="protein sequence ID" value="ECI2788185.1"/>
    <property type="molecule type" value="Genomic_DNA"/>
</dbReference>
<sequence length="110" mass="12099">MGPITTAIVSRAIYDLLVAGISFTKDNIKKKLTEFVTSDENAELLAEKIEKLNVNDDMSEKAIEKHLKASPEVMNVLENIPNASIVSIKQTHYGTGDNIGRDKIINGNNE</sequence>
<organism evidence="2">
    <name type="scientific">Salmonella enterica I</name>
    <dbReference type="NCBI Taxonomy" id="59201"/>
    <lineage>
        <taxon>Bacteria</taxon>
        <taxon>Pseudomonadati</taxon>
        <taxon>Pseudomonadota</taxon>
        <taxon>Gammaproteobacteria</taxon>
        <taxon>Enterobacterales</taxon>
        <taxon>Enterobacteriaceae</taxon>
        <taxon>Salmonella</taxon>
    </lineage>
</organism>
<reference evidence="2" key="2">
    <citation type="submission" date="2019-10" db="EMBL/GenBank/DDBJ databases">
        <authorList>
            <person name="Ashton P.M."/>
            <person name="Dallman T."/>
            <person name="Nair S."/>
            <person name="De Pinna E."/>
            <person name="Peters T."/>
            <person name="Grant K."/>
        </authorList>
    </citation>
    <scope>NUCLEOTIDE SEQUENCE</scope>
    <source>
        <strain evidence="2">821059</strain>
    </source>
</reference>
<dbReference type="EMBL" id="AAMGKT010000005">
    <property type="protein sequence ID" value="EDH1109511.1"/>
    <property type="molecule type" value="Genomic_DNA"/>
</dbReference>
<name>A0A3U6NYQ3_SALET</name>
<protein>
    <submittedName>
        <fullName evidence="2">Uncharacterized protein</fullName>
    </submittedName>
</protein>
<reference evidence="1" key="1">
    <citation type="submission" date="2018-07" db="EMBL/GenBank/DDBJ databases">
        <authorList>
            <consortium name="GenomeTrakr network: Whole genome sequencing for foodborne pathogen traceback"/>
        </authorList>
    </citation>
    <scope>NUCLEOTIDE SEQUENCE</scope>
    <source>
        <strain evidence="1">FDA00003717</strain>
    </source>
</reference>
<dbReference type="AlphaFoldDB" id="A0A3U6NYQ3"/>
<gene>
    <name evidence="1" type="ORF">AIE18_24860</name>
    <name evidence="2" type="ORF">GCX84_08120</name>
</gene>